<dbReference type="FunFam" id="3.30.70.360:FF:000014">
    <property type="entry name" value="N-acyl-L-amino acid amidohydrolase"/>
    <property type="match status" value="1"/>
</dbReference>
<dbReference type="Gene3D" id="3.40.630.10">
    <property type="entry name" value="Zn peptidases"/>
    <property type="match status" value="1"/>
</dbReference>
<feature type="binding site" evidence="3">
    <location>
        <position position="101"/>
    </location>
    <ligand>
        <name>Mn(2+)</name>
        <dbReference type="ChEBI" id="CHEBI:29035"/>
        <label>2</label>
    </ligand>
</feature>
<sequence length="398" mass="43768">MRKLSPSTEKYRDYVIGARRHLHANPETSLEEVLTTAYLMRELDAMGIPYIKGEPTGLVATIKGKKPGKTVALRSDMDALNILEKNDVSYKSQVDGKMHACGHDGHTAILLGAARILKDQMEELPGTVHLIFQPAEETGHGAKILINTGTWYEETDNIFGAHLWSYLPTGKISLEPGQRMAATDRFQIKIQGLSGHGSMPHQTVDAVVVASAMVMNFQTIVSREYSPMEPLVVSVGSIHSGTAFNIISGEAVLEGTIRYFSKDIGKTIESSMRRVMESTAALYGASAEMIYTYNLPPVVNDEASSALAYEAASRILGEENIVLQEKTTGGEDFAFYLEHKPGCFVFIGSGNHEKGTDFAHHNDHFDLDEDVLLHGSALYAEYAVSFLKKEAQKEEKPR</sequence>
<evidence type="ECO:0000313" key="6">
    <source>
        <dbReference type="Proteomes" id="UP000183255"/>
    </source>
</evidence>
<dbReference type="Proteomes" id="UP000183255">
    <property type="component" value="Unassembled WGS sequence"/>
</dbReference>
<dbReference type="InterPro" id="IPR011650">
    <property type="entry name" value="Peptidase_M20_dimer"/>
</dbReference>
<feature type="binding site" evidence="3">
    <location>
        <position position="361"/>
    </location>
    <ligand>
        <name>Mn(2+)</name>
        <dbReference type="ChEBI" id="CHEBI:29035"/>
        <label>2</label>
    </ligand>
</feature>
<evidence type="ECO:0000259" key="4">
    <source>
        <dbReference type="Pfam" id="PF07687"/>
    </source>
</evidence>
<organism evidence="5 6">
    <name type="scientific">Proteiniclasticum ruminis</name>
    <dbReference type="NCBI Taxonomy" id="398199"/>
    <lineage>
        <taxon>Bacteria</taxon>
        <taxon>Bacillati</taxon>
        <taxon>Bacillota</taxon>
        <taxon>Clostridia</taxon>
        <taxon>Eubacteriales</taxon>
        <taxon>Clostridiaceae</taxon>
        <taxon>Proteiniclasticum</taxon>
    </lineage>
</organism>
<dbReference type="PANTHER" id="PTHR11014">
    <property type="entry name" value="PEPTIDASE M20 FAMILY MEMBER"/>
    <property type="match status" value="1"/>
</dbReference>
<dbReference type="Pfam" id="PF01546">
    <property type="entry name" value="Peptidase_M20"/>
    <property type="match status" value="1"/>
</dbReference>
<keyword evidence="3" id="KW-0479">Metal-binding</keyword>
<dbReference type="Gene3D" id="3.30.70.360">
    <property type="match status" value="1"/>
</dbReference>
<evidence type="ECO:0000256" key="3">
    <source>
        <dbReference type="PIRSR" id="PIRSR005962-1"/>
    </source>
</evidence>
<name>A0A1G8I7K7_9CLOT</name>
<evidence type="ECO:0000313" key="5">
    <source>
        <dbReference type="EMBL" id="SDI14824.1"/>
    </source>
</evidence>
<dbReference type="InterPro" id="IPR017439">
    <property type="entry name" value="Amidohydrolase"/>
</dbReference>
<feature type="domain" description="Peptidase M20 dimerisation" evidence="4">
    <location>
        <begin position="186"/>
        <end position="280"/>
    </location>
</feature>
<proteinExistence type="inferred from homology"/>
<evidence type="ECO:0000256" key="1">
    <source>
        <dbReference type="ARBA" id="ARBA00006153"/>
    </source>
</evidence>
<accession>A0A1G8I7K7</accession>
<dbReference type="SUPFAM" id="SSF53187">
    <property type="entry name" value="Zn-dependent exopeptidases"/>
    <property type="match status" value="1"/>
</dbReference>
<evidence type="ECO:0000256" key="2">
    <source>
        <dbReference type="ARBA" id="ARBA00022801"/>
    </source>
</evidence>
<feature type="binding site" evidence="3">
    <location>
        <position position="137"/>
    </location>
    <ligand>
        <name>Mn(2+)</name>
        <dbReference type="ChEBI" id="CHEBI:29035"/>
        <label>2</label>
    </ligand>
</feature>
<feature type="binding site" evidence="3">
    <location>
        <position position="162"/>
    </location>
    <ligand>
        <name>Mn(2+)</name>
        <dbReference type="ChEBI" id="CHEBI:29035"/>
        <label>2</label>
    </ligand>
</feature>
<dbReference type="NCBIfam" id="TIGR01891">
    <property type="entry name" value="amidohydrolases"/>
    <property type="match status" value="1"/>
</dbReference>
<dbReference type="GO" id="GO:0046872">
    <property type="term" value="F:metal ion binding"/>
    <property type="evidence" value="ECO:0007669"/>
    <property type="project" value="UniProtKB-KW"/>
</dbReference>
<dbReference type="InterPro" id="IPR002933">
    <property type="entry name" value="Peptidase_M20"/>
</dbReference>
<feature type="binding site" evidence="3">
    <location>
        <position position="103"/>
    </location>
    <ligand>
        <name>Mn(2+)</name>
        <dbReference type="ChEBI" id="CHEBI:29035"/>
        <label>2</label>
    </ligand>
</feature>
<dbReference type="InterPro" id="IPR036264">
    <property type="entry name" value="Bact_exopeptidase_dim_dom"/>
</dbReference>
<comment type="similarity">
    <text evidence="1">Belongs to the peptidase M20 family.</text>
</comment>
<dbReference type="AlphaFoldDB" id="A0A1G8I7K7"/>
<dbReference type="PIRSF" id="PIRSF005962">
    <property type="entry name" value="Pept_M20D_amidohydro"/>
    <property type="match status" value="1"/>
</dbReference>
<comment type="cofactor">
    <cofactor evidence="3">
        <name>Mn(2+)</name>
        <dbReference type="ChEBI" id="CHEBI:29035"/>
    </cofactor>
    <text evidence="3">The Mn(2+) ion enhances activity.</text>
</comment>
<dbReference type="GO" id="GO:0016787">
    <property type="term" value="F:hydrolase activity"/>
    <property type="evidence" value="ECO:0007669"/>
    <property type="project" value="UniProtKB-KW"/>
</dbReference>
<dbReference type="SUPFAM" id="SSF55031">
    <property type="entry name" value="Bacterial exopeptidase dimerisation domain"/>
    <property type="match status" value="1"/>
</dbReference>
<protein>
    <submittedName>
        <fullName evidence="5">Amidohydrolase</fullName>
    </submittedName>
</protein>
<dbReference type="RefSeq" id="WP_031574329.1">
    <property type="nucleotide sequence ID" value="NZ_FNDZ01000001.1"/>
</dbReference>
<gene>
    <name evidence="5" type="ORF">SAMN05421804_101794</name>
</gene>
<dbReference type="EMBL" id="FNDZ01000001">
    <property type="protein sequence ID" value="SDI14824.1"/>
    <property type="molecule type" value="Genomic_DNA"/>
</dbReference>
<dbReference type="PANTHER" id="PTHR11014:SF63">
    <property type="entry name" value="METALLOPEPTIDASE, PUTATIVE (AFU_ORTHOLOGUE AFUA_6G09600)-RELATED"/>
    <property type="match status" value="1"/>
</dbReference>
<keyword evidence="3" id="KW-0464">Manganese</keyword>
<reference evidence="5 6" key="1">
    <citation type="submission" date="2016-10" db="EMBL/GenBank/DDBJ databases">
        <authorList>
            <person name="de Groot N.N."/>
        </authorList>
    </citation>
    <scope>NUCLEOTIDE SEQUENCE [LARGE SCALE GENOMIC DNA]</scope>
    <source>
        <strain evidence="5 6">CGMCC 1.5058</strain>
    </source>
</reference>
<keyword evidence="2 5" id="KW-0378">Hydrolase</keyword>
<dbReference type="Pfam" id="PF07687">
    <property type="entry name" value="M20_dimer"/>
    <property type="match status" value="1"/>
</dbReference>